<name>A0A7Z1KIG3_SALDU</name>
<protein>
    <submittedName>
        <fullName evidence="1">Type VI secretion system baseplate subunit TssG</fullName>
    </submittedName>
</protein>
<reference evidence="1 2" key="1">
    <citation type="submission" date="2017-10" db="EMBL/GenBank/DDBJ databases">
        <title>Characterization of the Virulence Potential of Salmonella enterica Isolates Carrying Incompatibility Group FIB Plasmids using Caco-2 Intestinal Epithelial Cells.</title>
        <authorList>
            <person name="Sanad Y."/>
            <person name="Khajanchi B."/>
            <person name="Deck J."/>
            <person name="Cox J."/>
            <person name="Thaker R."/>
            <person name="Han J."/>
            <person name="Nayak R."/>
            <person name="Foley S."/>
        </authorList>
    </citation>
    <scope>NUCLEOTIDE SEQUENCE [LARGE SCALE GENOMIC DNA]</scope>
    <source>
        <strain evidence="1 2">SE853</strain>
    </source>
</reference>
<dbReference type="Pfam" id="PF06996">
    <property type="entry name" value="T6SS_TssG"/>
    <property type="match status" value="1"/>
</dbReference>
<dbReference type="Proteomes" id="UP000221568">
    <property type="component" value="Unassembled WGS sequence"/>
</dbReference>
<gene>
    <name evidence="1" type="ORF">CR088_30305</name>
</gene>
<accession>A0A7Z1KIG3</accession>
<organism evidence="1 2">
    <name type="scientific">Salmonella dublin</name>
    <dbReference type="NCBI Taxonomy" id="98360"/>
    <lineage>
        <taxon>Bacteria</taxon>
        <taxon>Pseudomonadati</taxon>
        <taxon>Pseudomonadota</taxon>
        <taxon>Gammaproteobacteria</taxon>
        <taxon>Enterobacterales</taxon>
        <taxon>Enterobacteriaceae</taxon>
        <taxon>Salmonella</taxon>
    </lineage>
</organism>
<dbReference type="PANTHER" id="PTHR35564">
    <property type="match status" value="1"/>
</dbReference>
<dbReference type="PANTHER" id="PTHR35564:SF3">
    <property type="entry name" value="TYPE VI SECRETION SYSTEM BASEPLATE SUBUNIT TSSG"/>
    <property type="match status" value="1"/>
</dbReference>
<dbReference type="NCBIfam" id="TIGR03347">
    <property type="entry name" value="VI_chp_1"/>
    <property type="match status" value="1"/>
</dbReference>
<evidence type="ECO:0000313" key="2">
    <source>
        <dbReference type="Proteomes" id="UP000221568"/>
    </source>
</evidence>
<feature type="non-terminal residue" evidence="1">
    <location>
        <position position="159"/>
    </location>
</feature>
<dbReference type="AlphaFoldDB" id="A0A7Z1KIG3"/>
<proteinExistence type="predicted"/>
<dbReference type="InterPro" id="IPR010732">
    <property type="entry name" value="T6SS_TssG-like"/>
</dbReference>
<evidence type="ECO:0000313" key="1">
    <source>
        <dbReference type="EMBL" id="PHP44905.1"/>
    </source>
</evidence>
<dbReference type="EMBL" id="PDOM01000699">
    <property type="protein sequence ID" value="PHP44905.1"/>
    <property type="molecule type" value="Genomic_DNA"/>
</dbReference>
<sequence length="159" mass="17871">MSPDAAPAQDDQRTLREPLFQDACACNFFALSELLHRLASEGGETPVLSLDTPPAQETIRFQADASLGFPVSDVSALEQDASGLFRMTTTFMGLQGSQSPLPGYYLDHLAWKSAHEQSPVSDFLDMFSHRLTQFVWHIWRKYRYHVAFRNGGVDAFSQR</sequence>
<comment type="caution">
    <text evidence="1">The sequence shown here is derived from an EMBL/GenBank/DDBJ whole genome shotgun (WGS) entry which is preliminary data.</text>
</comment>